<dbReference type="GO" id="GO:0046076">
    <property type="term" value="P:dTTP catabolic process"/>
    <property type="evidence" value="ECO:0007669"/>
    <property type="project" value="TreeGrafter"/>
</dbReference>
<dbReference type="Proteomes" id="UP000252707">
    <property type="component" value="Unassembled WGS sequence"/>
</dbReference>
<proteinExistence type="predicted"/>
<accession>A0A369CD01</accession>
<evidence type="ECO:0000259" key="1">
    <source>
        <dbReference type="Pfam" id="PF03819"/>
    </source>
</evidence>
<dbReference type="FunFam" id="1.10.287.1080:FF:000001">
    <property type="entry name" value="Nucleoside triphosphate pyrophosphohydrolase"/>
    <property type="match status" value="1"/>
</dbReference>
<dbReference type="NCBIfam" id="TIGR00444">
    <property type="entry name" value="mazG"/>
    <property type="match status" value="1"/>
</dbReference>
<reference evidence="2 3" key="1">
    <citation type="submission" date="2018-07" db="EMBL/GenBank/DDBJ databases">
        <title>Genomic Encyclopedia of Type Strains, Phase IV (KMG-IV): sequencing the most valuable type-strain genomes for metagenomic binning, comparative biology and taxonomic classification.</title>
        <authorList>
            <person name="Goeker M."/>
        </authorList>
    </citation>
    <scope>NUCLEOTIDE SEQUENCE [LARGE SCALE GENOMIC DNA]</scope>
    <source>
        <strain evidence="2 3">DSM 26407</strain>
    </source>
</reference>
<dbReference type="GO" id="GO:0006950">
    <property type="term" value="P:response to stress"/>
    <property type="evidence" value="ECO:0007669"/>
    <property type="project" value="UniProtKB-ARBA"/>
</dbReference>
<protein>
    <submittedName>
        <fullName evidence="2">ATP diphosphatase</fullName>
    </submittedName>
</protein>
<keyword evidence="3" id="KW-1185">Reference proteome</keyword>
<dbReference type="InterPro" id="IPR048011">
    <property type="entry name" value="NTP-PPase_MazG-like_C"/>
</dbReference>
<dbReference type="SUPFAM" id="SSF101386">
    <property type="entry name" value="all-alpha NTP pyrophosphatases"/>
    <property type="match status" value="2"/>
</dbReference>
<dbReference type="RefSeq" id="WP_114279194.1">
    <property type="nucleotide sequence ID" value="NZ_QPJY01000002.1"/>
</dbReference>
<dbReference type="InterPro" id="IPR004518">
    <property type="entry name" value="MazG-like_dom"/>
</dbReference>
<dbReference type="InterPro" id="IPR021130">
    <property type="entry name" value="PRib-ATP_PPHydrolase-like"/>
</dbReference>
<dbReference type="InterPro" id="IPR048015">
    <property type="entry name" value="NTP-PPase_MazG-like_N"/>
</dbReference>
<dbReference type="GO" id="GO:0047429">
    <property type="term" value="F:nucleoside triphosphate diphosphatase activity"/>
    <property type="evidence" value="ECO:0007669"/>
    <property type="project" value="InterPro"/>
</dbReference>
<gene>
    <name evidence="2" type="ORF">DFQ59_102227</name>
</gene>
<dbReference type="OrthoDB" id="9808939at2"/>
<dbReference type="CDD" id="cd11528">
    <property type="entry name" value="NTP-PPase_MazG_Nterm"/>
    <property type="match status" value="1"/>
</dbReference>
<name>A0A369CD01_9GAMM</name>
<feature type="domain" description="NTP pyrophosphohydrolase MazG-like" evidence="1">
    <location>
        <begin position="27"/>
        <end position="100"/>
    </location>
</feature>
<dbReference type="GO" id="GO:0046052">
    <property type="term" value="P:UTP catabolic process"/>
    <property type="evidence" value="ECO:0007669"/>
    <property type="project" value="TreeGrafter"/>
</dbReference>
<sequence length="267" mass="29669">MNPVEQLLEVMAALRNPERGCPWDLEQTYASLAPHTLEEAYEVAEAAEAGDLGELREELGDLLFQVVFYARIAEEADEFTFADVAAAIVEKLVRRHPHVFGEAVVADAAEQTEAWEAHKAAERQRKAADRGTEHLHSLLDGVSLALPALTRARKLQSRAARAGFDWPDIDGVFRKLDEEIRELREARAGADGPERVEAELGDLLFTCVNLARHAGVDPERALRAANHRFSSRFRYMEARLAAEGTAPEQAGPERLERLWAAAKDRLG</sequence>
<comment type="caution">
    <text evidence="2">The sequence shown here is derived from an EMBL/GenBank/DDBJ whole genome shotgun (WGS) entry which is preliminary data.</text>
</comment>
<organism evidence="2 3">
    <name type="scientific">Thioalbus denitrificans</name>
    <dbReference type="NCBI Taxonomy" id="547122"/>
    <lineage>
        <taxon>Bacteria</taxon>
        <taxon>Pseudomonadati</taxon>
        <taxon>Pseudomonadota</taxon>
        <taxon>Gammaproteobacteria</taxon>
        <taxon>Chromatiales</taxon>
        <taxon>Ectothiorhodospiraceae</taxon>
        <taxon>Thioalbus</taxon>
    </lineage>
</organism>
<dbReference type="GO" id="GO:0006203">
    <property type="term" value="P:dGTP catabolic process"/>
    <property type="evidence" value="ECO:0007669"/>
    <property type="project" value="TreeGrafter"/>
</dbReference>
<dbReference type="Pfam" id="PF01503">
    <property type="entry name" value="PRA-PH"/>
    <property type="match status" value="1"/>
</dbReference>
<dbReference type="GO" id="GO:0046047">
    <property type="term" value="P:TTP catabolic process"/>
    <property type="evidence" value="ECO:0007669"/>
    <property type="project" value="TreeGrafter"/>
</dbReference>
<evidence type="ECO:0000313" key="3">
    <source>
        <dbReference type="Proteomes" id="UP000252707"/>
    </source>
</evidence>
<dbReference type="GO" id="GO:0046061">
    <property type="term" value="P:dATP catabolic process"/>
    <property type="evidence" value="ECO:0007669"/>
    <property type="project" value="TreeGrafter"/>
</dbReference>
<dbReference type="Pfam" id="PF03819">
    <property type="entry name" value="MazG"/>
    <property type="match status" value="1"/>
</dbReference>
<evidence type="ECO:0000313" key="2">
    <source>
        <dbReference type="EMBL" id="RCX31880.1"/>
    </source>
</evidence>
<dbReference type="PANTHER" id="PTHR30522:SF0">
    <property type="entry name" value="NUCLEOSIDE TRIPHOSPHATE PYROPHOSPHOHYDROLASE"/>
    <property type="match status" value="1"/>
</dbReference>
<dbReference type="Gene3D" id="1.10.287.1080">
    <property type="entry name" value="MazG-like"/>
    <property type="match status" value="2"/>
</dbReference>
<dbReference type="InterPro" id="IPR011551">
    <property type="entry name" value="NTP_PyrPHydrolase_MazG"/>
</dbReference>
<dbReference type="EMBL" id="QPJY01000002">
    <property type="protein sequence ID" value="RCX31880.1"/>
    <property type="molecule type" value="Genomic_DNA"/>
</dbReference>
<dbReference type="GO" id="GO:0046081">
    <property type="term" value="P:dUTP catabolic process"/>
    <property type="evidence" value="ECO:0007669"/>
    <property type="project" value="TreeGrafter"/>
</dbReference>
<dbReference type="PANTHER" id="PTHR30522">
    <property type="entry name" value="NUCLEOSIDE TRIPHOSPHATE PYROPHOSPHOHYDROLASE"/>
    <property type="match status" value="1"/>
</dbReference>
<dbReference type="CDD" id="cd11529">
    <property type="entry name" value="NTP-PPase_MazG_Cterm"/>
    <property type="match status" value="1"/>
</dbReference>
<dbReference type="NCBIfam" id="NF007113">
    <property type="entry name" value="PRK09562.1"/>
    <property type="match status" value="1"/>
</dbReference>
<dbReference type="AlphaFoldDB" id="A0A369CD01"/>